<keyword evidence="3" id="KW-1185">Reference proteome</keyword>
<sequence length="268" mass="28158">MARLAARVRVPLLILVTLTLVGQLPFGYDVPWWVAGPALLGAFALYAWVGRVCAEPLPVEPPVRGSWRAVNSPASRVPSHGLHAYGQTYAIDLVFASPAGAPAPGSGFARRASDFPGFGQPILAAAPGRVVRVRQGQRDHRSRTGLAGLAYLLVEGMFRELLGAGRVVGNHIVVDLGAGRYALYAHLKRHSASVRAGDVVEAGQEIARCGNSGNSSEPHLHFQIMDRPSPTFAAGLPFRFVAGGAAVGTPRTGELLTDAPPAPSTLLA</sequence>
<dbReference type="Gene3D" id="2.70.70.10">
    <property type="entry name" value="Glucose Permease (Domain IIA)"/>
    <property type="match status" value="1"/>
</dbReference>
<dbReference type="InterPro" id="IPR016047">
    <property type="entry name" value="M23ase_b-sheet_dom"/>
</dbReference>
<dbReference type="CDD" id="cd12797">
    <property type="entry name" value="M23_peptidase"/>
    <property type="match status" value="1"/>
</dbReference>
<evidence type="ECO:0000259" key="1">
    <source>
        <dbReference type="Pfam" id="PF01551"/>
    </source>
</evidence>
<dbReference type="Pfam" id="PF01551">
    <property type="entry name" value="Peptidase_M23"/>
    <property type="match status" value="1"/>
</dbReference>
<dbReference type="Proteomes" id="UP000598174">
    <property type="component" value="Unassembled WGS sequence"/>
</dbReference>
<reference evidence="2" key="1">
    <citation type="submission" date="2021-01" db="EMBL/GenBank/DDBJ databases">
        <title>Whole genome shotgun sequence of Actinoplanes ferrugineus NBRC 15555.</title>
        <authorList>
            <person name="Komaki H."/>
            <person name="Tamura T."/>
        </authorList>
    </citation>
    <scope>NUCLEOTIDE SEQUENCE</scope>
    <source>
        <strain evidence="2">NBRC 15555</strain>
    </source>
</reference>
<dbReference type="InterPro" id="IPR050570">
    <property type="entry name" value="Cell_wall_metabolism_enzyme"/>
</dbReference>
<accession>A0A919IZ18</accession>
<comment type="caution">
    <text evidence="2">The sequence shown here is derived from an EMBL/GenBank/DDBJ whole genome shotgun (WGS) entry which is preliminary data.</text>
</comment>
<organism evidence="2 3">
    <name type="scientific">Paractinoplanes ferrugineus</name>
    <dbReference type="NCBI Taxonomy" id="113564"/>
    <lineage>
        <taxon>Bacteria</taxon>
        <taxon>Bacillati</taxon>
        <taxon>Actinomycetota</taxon>
        <taxon>Actinomycetes</taxon>
        <taxon>Micromonosporales</taxon>
        <taxon>Micromonosporaceae</taxon>
        <taxon>Paractinoplanes</taxon>
    </lineage>
</organism>
<dbReference type="GO" id="GO:0004222">
    <property type="term" value="F:metalloendopeptidase activity"/>
    <property type="evidence" value="ECO:0007669"/>
    <property type="project" value="TreeGrafter"/>
</dbReference>
<proteinExistence type="predicted"/>
<evidence type="ECO:0000313" key="2">
    <source>
        <dbReference type="EMBL" id="GIE10512.1"/>
    </source>
</evidence>
<feature type="domain" description="M23ase beta-sheet core" evidence="1">
    <location>
        <begin position="167"/>
        <end position="226"/>
    </location>
</feature>
<evidence type="ECO:0000313" key="3">
    <source>
        <dbReference type="Proteomes" id="UP000598174"/>
    </source>
</evidence>
<dbReference type="PANTHER" id="PTHR21666:SF270">
    <property type="entry name" value="MUREIN HYDROLASE ACTIVATOR ENVC"/>
    <property type="match status" value="1"/>
</dbReference>
<dbReference type="InterPro" id="IPR011055">
    <property type="entry name" value="Dup_hybrid_motif"/>
</dbReference>
<dbReference type="EMBL" id="BOMM01000016">
    <property type="protein sequence ID" value="GIE10512.1"/>
    <property type="molecule type" value="Genomic_DNA"/>
</dbReference>
<dbReference type="SUPFAM" id="SSF51261">
    <property type="entry name" value="Duplicated hybrid motif"/>
    <property type="match status" value="1"/>
</dbReference>
<dbReference type="PANTHER" id="PTHR21666">
    <property type="entry name" value="PEPTIDASE-RELATED"/>
    <property type="match status" value="1"/>
</dbReference>
<gene>
    <name evidence="2" type="ORF">Afe05nite_23520</name>
</gene>
<protein>
    <submittedName>
        <fullName evidence="2">Peptidase</fullName>
    </submittedName>
</protein>
<dbReference type="AlphaFoldDB" id="A0A919IZ18"/>
<name>A0A919IZ18_9ACTN</name>